<dbReference type="EMBL" id="JGYS01000033">
    <property type="protein sequence ID" value="KFI49869.1"/>
    <property type="molecule type" value="Genomic_DNA"/>
</dbReference>
<keyword evidence="1" id="KW-0812">Transmembrane</keyword>
<feature type="transmembrane region" description="Helical" evidence="1">
    <location>
        <begin position="125"/>
        <end position="151"/>
    </location>
</feature>
<proteinExistence type="predicted"/>
<keyword evidence="1" id="KW-0472">Membrane</keyword>
<evidence type="ECO:0000313" key="2">
    <source>
        <dbReference type="EMBL" id="KFI49869.1"/>
    </source>
</evidence>
<feature type="transmembrane region" description="Helical" evidence="1">
    <location>
        <begin position="42"/>
        <end position="64"/>
    </location>
</feature>
<accession>A0A086ZTL9</accession>
<feature type="transmembrane region" description="Helical" evidence="1">
    <location>
        <begin position="76"/>
        <end position="98"/>
    </location>
</feature>
<sequence length="160" mass="17662">MNTRTGIRDVRSTACVILVGLTYALFLASVLASILFDGRYTMAAALMINFFIPPVLLVANGVYASRAETCRRPWRAALFPLICSLTPIPLLATLILLYRGTCSAGEACTAITGDWYLSWTPLDQFGWFVMVFSVASFLGFAVVLAAGYIVFRMMARRRIE</sequence>
<reference evidence="2 3" key="1">
    <citation type="submission" date="2014-03" db="EMBL/GenBank/DDBJ databases">
        <title>Genomics of Bifidobacteria.</title>
        <authorList>
            <person name="Ventura M."/>
            <person name="Milani C."/>
            <person name="Lugli G.A."/>
        </authorList>
    </citation>
    <scope>NUCLEOTIDE SEQUENCE [LARGE SCALE GENOMIC DNA]</scope>
    <source>
        <strain evidence="2 3">DSM 23973</strain>
    </source>
</reference>
<evidence type="ECO:0000313" key="3">
    <source>
        <dbReference type="Proteomes" id="UP000029072"/>
    </source>
</evidence>
<organism evidence="2 3">
    <name type="scientific">Bifidobacterium callitrichos DSM 23973</name>
    <dbReference type="NCBI Taxonomy" id="1437609"/>
    <lineage>
        <taxon>Bacteria</taxon>
        <taxon>Bacillati</taxon>
        <taxon>Actinomycetota</taxon>
        <taxon>Actinomycetes</taxon>
        <taxon>Bifidobacteriales</taxon>
        <taxon>Bifidobacteriaceae</taxon>
        <taxon>Bifidobacterium</taxon>
    </lineage>
</organism>
<evidence type="ECO:0000256" key="1">
    <source>
        <dbReference type="SAM" id="Phobius"/>
    </source>
</evidence>
<feature type="transmembrane region" description="Helical" evidence="1">
    <location>
        <begin position="12"/>
        <end position="36"/>
    </location>
</feature>
<dbReference type="OrthoDB" id="3239833at2"/>
<name>A0A086ZTL9_9BIFI</name>
<dbReference type="Proteomes" id="UP000029072">
    <property type="component" value="Unassembled WGS sequence"/>
</dbReference>
<dbReference type="RefSeq" id="WP_052119344.1">
    <property type="nucleotide sequence ID" value="NZ_JDUV01000036.1"/>
</dbReference>
<comment type="caution">
    <text evidence="2">The sequence shown here is derived from an EMBL/GenBank/DDBJ whole genome shotgun (WGS) entry which is preliminary data.</text>
</comment>
<gene>
    <name evidence="2" type="ORF">BCAL_2384</name>
</gene>
<keyword evidence="1" id="KW-1133">Transmembrane helix</keyword>
<dbReference type="eggNOG" id="ENOG502ZYDK">
    <property type="taxonomic scope" value="Bacteria"/>
</dbReference>
<dbReference type="AlphaFoldDB" id="A0A086ZTL9"/>
<protein>
    <submittedName>
        <fullName evidence="2">Uncharacterized protein</fullName>
    </submittedName>
</protein>